<evidence type="ECO:0000313" key="6">
    <source>
        <dbReference type="Proteomes" id="UP000437131"/>
    </source>
</evidence>
<keyword evidence="3" id="KW-0238">DNA-binding</keyword>
<sequence>MSFLPKYRPQKLSLGFLEQEILEIIWDLGCASAKDIHDRILSDPDRELAYASVMTVLQRLTKKGWLTHKKKGRAFFWYPLISREQAQAVQSYEQLHNFLAISNPEVVASFADSLDTASIEQIEAIATRLAEVRKQRKEKP</sequence>
<evidence type="ECO:0000256" key="4">
    <source>
        <dbReference type="ARBA" id="ARBA00023163"/>
    </source>
</evidence>
<dbReference type="Proteomes" id="UP000437131">
    <property type="component" value="Unassembled WGS sequence"/>
</dbReference>
<keyword evidence="2" id="KW-0805">Transcription regulation</keyword>
<dbReference type="Pfam" id="PF03965">
    <property type="entry name" value="Penicillinase_R"/>
    <property type="match status" value="1"/>
</dbReference>
<gene>
    <name evidence="5" type="ORF">GGC33_09335</name>
</gene>
<reference evidence="5 6" key="1">
    <citation type="submission" date="2019-11" db="EMBL/GenBank/DDBJ databases">
        <title>Isolation of a new High Light Tolerant Cyanobacteria.</title>
        <authorList>
            <person name="Dobson Z."/>
            <person name="Vaughn N."/>
            <person name="Vaughn M."/>
            <person name="Fromme P."/>
            <person name="Mazor Y."/>
        </authorList>
    </citation>
    <scope>NUCLEOTIDE SEQUENCE [LARGE SCALE GENOMIC DNA]</scope>
    <source>
        <strain evidence="5 6">0216</strain>
    </source>
</reference>
<comment type="caution">
    <text evidence="5">The sequence shown here is derived from an EMBL/GenBank/DDBJ whole genome shotgun (WGS) entry which is preliminary data.</text>
</comment>
<dbReference type="RefSeq" id="WP_155083864.1">
    <property type="nucleotide sequence ID" value="NZ_WMIA01000010.1"/>
</dbReference>
<evidence type="ECO:0000256" key="3">
    <source>
        <dbReference type="ARBA" id="ARBA00023125"/>
    </source>
</evidence>
<dbReference type="InterPro" id="IPR036390">
    <property type="entry name" value="WH_DNA-bd_sf"/>
</dbReference>
<evidence type="ECO:0000256" key="1">
    <source>
        <dbReference type="ARBA" id="ARBA00011046"/>
    </source>
</evidence>
<dbReference type="AlphaFoldDB" id="A0A844GT01"/>
<dbReference type="PIRSF" id="PIRSF019455">
    <property type="entry name" value="CopR_AtkY"/>
    <property type="match status" value="1"/>
</dbReference>
<organism evidence="5 6">
    <name type="scientific">Cyanobacterium aponinum 0216</name>
    <dbReference type="NCBI Taxonomy" id="2676140"/>
    <lineage>
        <taxon>Bacteria</taxon>
        <taxon>Bacillati</taxon>
        <taxon>Cyanobacteriota</taxon>
        <taxon>Cyanophyceae</taxon>
        <taxon>Oscillatoriophycideae</taxon>
        <taxon>Chroococcales</taxon>
        <taxon>Geminocystaceae</taxon>
        <taxon>Cyanobacterium</taxon>
    </lineage>
</organism>
<dbReference type="EMBL" id="WMIA01000010">
    <property type="protein sequence ID" value="MTF39130.1"/>
    <property type="molecule type" value="Genomic_DNA"/>
</dbReference>
<dbReference type="GO" id="GO:0003677">
    <property type="term" value="F:DNA binding"/>
    <property type="evidence" value="ECO:0007669"/>
    <property type="project" value="UniProtKB-KW"/>
</dbReference>
<name>A0A844GT01_9CHRO</name>
<dbReference type="GO" id="GO:0045892">
    <property type="term" value="P:negative regulation of DNA-templated transcription"/>
    <property type="evidence" value="ECO:0007669"/>
    <property type="project" value="InterPro"/>
</dbReference>
<dbReference type="InterPro" id="IPR005650">
    <property type="entry name" value="BlaI_family"/>
</dbReference>
<accession>A0A844GT01</accession>
<dbReference type="Gene3D" id="1.10.10.10">
    <property type="entry name" value="Winged helix-like DNA-binding domain superfamily/Winged helix DNA-binding domain"/>
    <property type="match status" value="1"/>
</dbReference>
<dbReference type="InterPro" id="IPR036388">
    <property type="entry name" value="WH-like_DNA-bd_sf"/>
</dbReference>
<evidence type="ECO:0000313" key="5">
    <source>
        <dbReference type="EMBL" id="MTF39130.1"/>
    </source>
</evidence>
<proteinExistence type="inferred from homology"/>
<keyword evidence="4" id="KW-0804">Transcription</keyword>
<protein>
    <submittedName>
        <fullName evidence="5">CopY family transcriptional regulator</fullName>
    </submittedName>
</protein>
<evidence type="ECO:0000256" key="2">
    <source>
        <dbReference type="ARBA" id="ARBA00023015"/>
    </source>
</evidence>
<dbReference type="SUPFAM" id="SSF46785">
    <property type="entry name" value="Winged helix' DNA-binding domain"/>
    <property type="match status" value="1"/>
</dbReference>
<comment type="similarity">
    <text evidence="1">Belongs to the BlaI transcriptional regulatory family.</text>
</comment>